<keyword evidence="2" id="KW-1185">Reference proteome</keyword>
<protein>
    <submittedName>
        <fullName evidence="1">Uncharacterized protein</fullName>
    </submittedName>
</protein>
<gene>
    <name evidence="1" type="ORF">OWV82_022015</name>
</gene>
<accession>A0ACC1X180</accession>
<proteinExistence type="predicted"/>
<evidence type="ECO:0000313" key="2">
    <source>
        <dbReference type="Proteomes" id="UP001164539"/>
    </source>
</evidence>
<organism evidence="1 2">
    <name type="scientific">Melia azedarach</name>
    <name type="common">Chinaberry tree</name>
    <dbReference type="NCBI Taxonomy" id="155640"/>
    <lineage>
        <taxon>Eukaryota</taxon>
        <taxon>Viridiplantae</taxon>
        <taxon>Streptophyta</taxon>
        <taxon>Embryophyta</taxon>
        <taxon>Tracheophyta</taxon>
        <taxon>Spermatophyta</taxon>
        <taxon>Magnoliopsida</taxon>
        <taxon>eudicotyledons</taxon>
        <taxon>Gunneridae</taxon>
        <taxon>Pentapetalae</taxon>
        <taxon>rosids</taxon>
        <taxon>malvids</taxon>
        <taxon>Sapindales</taxon>
        <taxon>Meliaceae</taxon>
        <taxon>Melia</taxon>
    </lineage>
</organism>
<name>A0ACC1X180_MELAZ</name>
<comment type="caution">
    <text evidence="1">The sequence shown here is derived from an EMBL/GenBank/DDBJ whole genome shotgun (WGS) entry which is preliminary data.</text>
</comment>
<evidence type="ECO:0000313" key="1">
    <source>
        <dbReference type="EMBL" id="KAJ4705205.1"/>
    </source>
</evidence>
<reference evidence="1 2" key="1">
    <citation type="journal article" date="2023" name="Science">
        <title>Complex scaffold remodeling in plant triterpene biosynthesis.</title>
        <authorList>
            <person name="De La Pena R."/>
            <person name="Hodgson H."/>
            <person name="Liu J.C."/>
            <person name="Stephenson M.J."/>
            <person name="Martin A.C."/>
            <person name="Owen C."/>
            <person name="Harkess A."/>
            <person name="Leebens-Mack J."/>
            <person name="Jimenez L.E."/>
            <person name="Osbourn A."/>
            <person name="Sattely E.S."/>
        </authorList>
    </citation>
    <scope>NUCLEOTIDE SEQUENCE [LARGE SCALE GENOMIC DNA]</scope>
    <source>
        <strain evidence="2">cv. JPN11</strain>
        <tissue evidence="1">Leaf</tissue>
    </source>
</reference>
<dbReference type="Proteomes" id="UP001164539">
    <property type="component" value="Chromosome 12"/>
</dbReference>
<dbReference type="EMBL" id="CM051405">
    <property type="protein sequence ID" value="KAJ4705205.1"/>
    <property type="molecule type" value="Genomic_DNA"/>
</dbReference>
<sequence>MGRRRSRPHFNFLPAKISRTRKLEEKNNLITITSIEECKELLIHKEEILEPQPECCIYRVPKDLRRINKAAYTPKVISIGPIHYGKDELADMELQKIRFKREFSKRISVEKWQEFITFIEKHEQYIRNCYEEKPKNQKIEFITMILYDAIFIIELFLRYFYRIECEFLLFKPRVRAAIRLDLQLLENQLPYFLIKGLYMLAFPETNPKAERYPPFFLLACLFFQDVMFDGIPEEVEVKHFTDLRRYILIRIHPKQSFGFPGSLPCAHRLQESGVNFKSASTECLLDLKFEKKMLRIPCFNVFKIPIWKVCELQIPRIQIVDGTECLIRNVMALEQCHYPMQTHVCNYIDLLDVLIDTEEDVNCLVEAGVISNHMGDNKTVADIINKLSLQISGSPSCYFEIVKGLKSHNDKSWNHAKATLRSVYFSNLWRGTATFCAIMLLFLTLIQTICSILQVV</sequence>